<dbReference type="PANTHER" id="PTHR21349">
    <property type="entry name" value="50S RIBOSOMAL PROTEIN L21"/>
    <property type="match status" value="1"/>
</dbReference>
<dbReference type="InterPro" id="IPR036164">
    <property type="entry name" value="bL21-like_sf"/>
</dbReference>
<evidence type="ECO:0000256" key="3">
    <source>
        <dbReference type="ARBA" id="ARBA00022730"/>
    </source>
</evidence>
<geneLocation type="chloroplast" evidence="9"/>
<dbReference type="Pfam" id="PF00829">
    <property type="entry name" value="Ribosomal_L21p"/>
    <property type="match status" value="1"/>
</dbReference>
<dbReference type="GO" id="GO:0019843">
    <property type="term" value="F:rRNA binding"/>
    <property type="evidence" value="ECO:0007669"/>
    <property type="project" value="UniProtKB-UniRule"/>
</dbReference>
<gene>
    <name evidence="7 9" type="primary">rpl21</name>
</gene>
<dbReference type="GO" id="GO:0005762">
    <property type="term" value="C:mitochondrial large ribosomal subunit"/>
    <property type="evidence" value="ECO:0007669"/>
    <property type="project" value="TreeGrafter"/>
</dbReference>
<dbReference type="PROSITE" id="PS01169">
    <property type="entry name" value="RIBOSOMAL_L21"/>
    <property type="match status" value="1"/>
</dbReference>
<keyword evidence="4 7" id="KW-0694">RNA-binding</keyword>
<keyword evidence="5 7" id="KW-0689">Ribosomal protein</keyword>
<evidence type="ECO:0000256" key="1">
    <source>
        <dbReference type="ARBA" id="ARBA00008563"/>
    </source>
</evidence>
<dbReference type="PANTHER" id="PTHR21349:SF7">
    <property type="entry name" value="LARGE RIBOSOMAL SUBUNIT PROTEIN BL21C"/>
    <property type="match status" value="1"/>
</dbReference>
<dbReference type="SUPFAM" id="SSF141091">
    <property type="entry name" value="L21p-like"/>
    <property type="match status" value="1"/>
</dbReference>
<protein>
    <recommendedName>
        <fullName evidence="7">Large ribosomal subunit protein bL21c</fullName>
    </recommendedName>
</protein>
<proteinExistence type="inferred from homology"/>
<dbReference type="GO" id="GO:0009507">
    <property type="term" value="C:chloroplast"/>
    <property type="evidence" value="ECO:0007669"/>
    <property type="project" value="UniProtKB-SubCell"/>
</dbReference>
<evidence type="ECO:0000256" key="2">
    <source>
        <dbReference type="ARBA" id="ARBA00022640"/>
    </source>
</evidence>
<comment type="function">
    <text evidence="7 8">This protein binds to 23S rRNA.</text>
</comment>
<keyword evidence="6 7" id="KW-0687">Ribonucleoprotein</keyword>
<dbReference type="GO" id="GO:0006412">
    <property type="term" value="P:translation"/>
    <property type="evidence" value="ECO:0007669"/>
    <property type="project" value="UniProtKB-UniRule"/>
</dbReference>
<evidence type="ECO:0000256" key="8">
    <source>
        <dbReference type="RuleBase" id="RU000563"/>
    </source>
</evidence>
<evidence type="ECO:0000256" key="7">
    <source>
        <dbReference type="HAMAP-Rule" id="MF_01363"/>
    </source>
</evidence>
<evidence type="ECO:0000313" key="9">
    <source>
        <dbReference type="EMBL" id="ARO90871.1"/>
    </source>
</evidence>
<dbReference type="EMBL" id="KY709210">
    <property type="protein sequence ID" value="ARO90871.1"/>
    <property type="molecule type" value="Genomic_DNA"/>
</dbReference>
<dbReference type="GO" id="GO:0003735">
    <property type="term" value="F:structural constituent of ribosome"/>
    <property type="evidence" value="ECO:0007669"/>
    <property type="project" value="InterPro"/>
</dbReference>
<organism evidence="9">
    <name type="scientific">Corynoplastis japonica</name>
    <dbReference type="NCBI Taxonomy" id="700918"/>
    <lineage>
        <taxon>Eukaryota</taxon>
        <taxon>Rhodophyta</taxon>
        <taxon>Rhodellophyceae</taxon>
        <taxon>Rhodellales</taxon>
        <taxon>Rhodellaceae</taxon>
        <taxon>Corynoplastis</taxon>
    </lineage>
</organism>
<dbReference type="InterPro" id="IPR001787">
    <property type="entry name" value="Ribosomal_bL21"/>
</dbReference>
<dbReference type="HAMAP" id="MF_01363">
    <property type="entry name" value="Ribosomal_bL21"/>
    <property type="match status" value="1"/>
</dbReference>
<accession>A0A1Y9TMI3</accession>
<evidence type="ECO:0000256" key="4">
    <source>
        <dbReference type="ARBA" id="ARBA00022884"/>
    </source>
</evidence>
<dbReference type="InterPro" id="IPR028909">
    <property type="entry name" value="bL21-like"/>
</dbReference>
<keyword evidence="3 7" id="KW-0699">rRNA-binding</keyword>
<comment type="subunit">
    <text evidence="7 8">Part of the 50S ribosomal subunit.</text>
</comment>
<dbReference type="AlphaFoldDB" id="A0A1Y9TMI3"/>
<keyword evidence="2 9" id="KW-0934">Plastid</keyword>
<sequence>MNYAIIEASGQQFWIEPGRFYDFDYLPLEPGSNITLNRVLLSNNHGSISIGTPCLEKVKIKATILRHLSGKKIIIYKDKPKKQARSKRGYRRSLTRIMINSIIHD</sequence>
<comment type="subcellular location">
    <subcellularLocation>
        <location evidence="7">Plastid</location>
        <location evidence="7">Chloroplast</location>
    </subcellularLocation>
</comment>
<reference evidence="9" key="1">
    <citation type="submission" date="2017-03" db="EMBL/GenBank/DDBJ databases">
        <title>The new red algal subphylum Proteorhodophytina comprises the largest and most divergent plastid genomes known.</title>
        <authorList>
            <person name="Munoz-Gomez S.A."/>
            <person name="Mejia-Franco F.G."/>
            <person name="Durnin K."/>
            <person name="Morgan C."/>
            <person name="Grisdale C.J."/>
            <person name="Archibald J.M."/>
            <person name="Slamovits C.H."/>
        </authorList>
    </citation>
    <scope>NUCLEOTIDE SEQUENCE</scope>
    <source>
        <strain evidence="9">NIES-2662</strain>
    </source>
</reference>
<evidence type="ECO:0000256" key="5">
    <source>
        <dbReference type="ARBA" id="ARBA00022980"/>
    </source>
</evidence>
<evidence type="ECO:0000256" key="6">
    <source>
        <dbReference type="ARBA" id="ARBA00023274"/>
    </source>
</evidence>
<dbReference type="InterPro" id="IPR018258">
    <property type="entry name" value="Ribosomal_bL21_CS"/>
</dbReference>
<keyword evidence="9" id="KW-0150">Chloroplast</keyword>
<name>A0A1Y9TMI3_9RHOD</name>
<comment type="similarity">
    <text evidence="1 7 8">Belongs to the bacterial ribosomal protein bL21 family.</text>
</comment>
<dbReference type="NCBIfam" id="TIGR00061">
    <property type="entry name" value="L21"/>
    <property type="match status" value="1"/>
</dbReference>